<dbReference type="GO" id="GO:0016887">
    <property type="term" value="F:ATP hydrolysis activity"/>
    <property type="evidence" value="ECO:0007669"/>
    <property type="project" value="RHEA"/>
</dbReference>
<dbReference type="Gene3D" id="3.40.50.300">
    <property type="entry name" value="P-loop containing nucleotide triphosphate hydrolases"/>
    <property type="match status" value="2"/>
</dbReference>
<evidence type="ECO:0000256" key="1">
    <source>
        <dbReference type="ARBA" id="ARBA00004604"/>
    </source>
</evidence>
<dbReference type="CDD" id="cd18787">
    <property type="entry name" value="SF2_C_DEAD"/>
    <property type="match status" value="1"/>
</dbReference>
<dbReference type="Proteomes" id="UP000235965">
    <property type="component" value="Unassembled WGS sequence"/>
</dbReference>
<evidence type="ECO:0000256" key="5">
    <source>
        <dbReference type="ARBA" id="ARBA00022801"/>
    </source>
</evidence>
<dbReference type="InterPro" id="IPR001650">
    <property type="entry name" value="Helicase_C-like"/>
</dbReference>
<evidence type="ECO:0000259" key="14">
    <source>
        <dbReference type="PROSITE" id="PS51192"/>
    </source>
</evidence>
<sequence>MAAQVAGFDDLNETTDDTHIIKKKNGIRKKCGGFQGMGLSFPVLKGIQKRGYKLPTPIQRKTIPLIMEGRDVVAMARTGSGKTACFLIPLFEKLKARVPKSGARALILSPTRELALQTLKFVKELGRFTGLHAVNVLGGDSMDNQFSAIHGNPDIIVATPGRFMHICVEMELKLHSMEFVVFDEADRLFEMGFGEQLHDIVSRLPERRQTLLFSATLPKVLVDFAKAGLSDPVLIRLDVESKLPEQLKLAFVCCRSEDKSAALLCLLKHVIRPESLIVIFAATKHHVEYLHMLLDKVGITNTYIYSNLDPSARKINAAKFRTGKVSVLLVTDVAARGIDIPELDIVINYNFPAKSKLFVHRVGRCARAGRSGIAYSLVANDEFAYLLDLHLFLGRPFNALQTEAASKDDDFPDGVIGRIPEVLLDEEHSELKVWHETENDLANMKKVCANAYRQYIRSRPGASVESVKRVKGINPNSFAIHPVFLVQDASQSSSSDILEKMKNYRPNGTVFEIGQSSRSRAYTVMKSTRAKHRSLIVNHKRKLEDKEKENLISRSSERKSMMASNDDDIADTFHNIIAPKKRKHDSQTVRKEKKRKVLVDEMHYIPYTAPDHHTEQGFSVNNFELEASKAKLDLTADSEETLRQQQKLKHWDRKKKKMVAVNMDKKVKKIRDESGAWIPATYKSKRYAQWKERMKVEEDFAADSEDDGDDDHGDQKRNQLRGLKTYPNTHWGRHNKKVENKVKSELKRPDQILKARIEQEKKKRKQRRKCKRSKRKK</sequence>
<feature type="domain" description="Helicase ATP-binding" evidence="14">
    <location>
        <begin position="63"/>
        <end position="235"/>
    </location>
</feature>
<dbReference type="Pfam" id="PF00271">
    <property type="entry name" value="Helicase_C"/>
    <property type="match status" value="1"/>
</dbReference>
<dbReference type="GO" id="GO:0003723">
    <property type="term" value="F:RNA binding"/>
    <property type="evidence" value="ECO:0007669"/>
    <property type="project" value="UniProtKB-KW"/>
</dbReference>
<evidence type="ECO:0000256" key="11">
    <source>
        <dbReference type="PROSITE-ProRule" id="PRU00552"/>
    </source>
</evidence>
<evidence type="ECO:0000259" key="15">
    <source>
        <dbReference type="PROSITE" id="PS51194"/>
    </source>
</evidence>
<comment type="similarity">
    <text evidence="2">Belongs to the DEAD box helicase family. DDX54/DBP10 subfamily.</text>
</comment>
<keyword evidence="7 12" id="KW-0067">ATP-binding</keyword>
<keyword evidence="4 12" id="KW-0547">Nucleotide-binding</keyword>
<protein>
    <recommendedName>
        <fullName evidence="3">RNA helicase</fullName>
        <ecNumber evidence="3">3.6.4.13</ecNumber>
    </recommendedName>
</protein>
<dbReference type="InterPro" id="IPR014014">
    <property type="entry name" value="RNA_helicase_DEAD_Q_motif"/>
</dbReference>
<dbReference type="EC" id="3.6.4.13" evidence="3"/>
<comment type="catalytic activity">
    <reaction evidence="10">
        <text>ATP + H2O = ADP + phosphate + H(+)</text>
        <dbReference type="Rhea" id="RHEA:13065"/>
        <dbReference type="ChEBI" id="CHEBI:15377"/>
        <dbReference type="ChEBI" id="CHEBI:15378"/>
        <dbReference type="ChEBI" id="CHEBI:30616"/>
        <dbReference type="ChEBI" id="CHEBI:43474"/>
        <dbReference type="ChEBI" id="CHEBI:456216"/>
        <dbReference type="EC" id="3.6.4.13"/>
    </reaction>
</comment>
<evidence type="ECO:0000256" key="2">
    <source>
        <dbReference type="ARBA" id="ARBA00010379"/>
    </source>
</evidence>
<evidence type="ECO:0000256" key="8">
    <source>
        <dbReference type="ARBA" id="ARBA00022884"/>
    </source>
</evidence>
<feature type="compositionally biased region" description="Basic residues" evidence="13">
    <location>
        <begin position="762"/>
        <end position="777"/>
    </location>
</feature>
<dbReference type="InterPro" id="IPR000629">
    <property type="entry name" value="RNA-helicase_DEAD-box_CS"/>
</dbReference>
<dbReference type="STRING" id="105785.A0A2J7PF04"/>
<dbReference type="FunFam" id="3.40.50.300:FF:000865">
    <property type="entry name" value="ATP-dependent RNA helicase DDX54"/>
    <property type="match status" value="1"/>
</dbReference>
<dbReference type="FunCoup" id="A0A2J7PF04">
    <property type="interactions" value="1980"/>
</dbReference>
<dbReference type="Pfam" id="PF00270">
    <property type="entry name" value="DEAD"/>
    <property type="match status" value="1"/>
</dbReference>
<dbReference type="InterPro" id="IPR011545">
    <property type="entry name" value="DEAD/DEAH_box_helicase_dom"/>
</dbReference>
<dbReference type="SUPFAM" id="SSF52540">
    <property type="entry name" value="P-loop containing nucleoside triphosphate hydrolases"/>
    <property type="match status" value="2"/>
</dbReference>
<organism evidence="17 18">
    <name type="scientific">Cryptotermes secundus</name>
    <dbReference type="NCBI Taxonomy" id="105785"/>
    <lineage>
        <taxon>Eukaryota</taxon>
        <taxon>Metazoa</taxon>
        <taxon>Ecdysozoa</taxon>
        <taxon>Arthropoda</taxon>
        <taxon>Hexapoda</taxon>
        <taxon>Insecta</taxon>
        <taxon>Pterygota</taxon>
        <taxon>Neoptera</taxon>
        <taxon>Polyneoptera</taxon>
        <taxon>Dictyoptera</taxon>
        <taxon>Blattodea</taxon>
        <taxon>Blattoidea</taxon>
        <taxon>Termitoidae</taxon>
        <taxon>Kalotermitidae</taxon>
        <taxon>Cryptotermitinae</taxon>
        <taxon>Cryptotermes</taxon>
    </lineage>
</organism>
<evidence type="ECO:0000256" key="13">
    <source>
        <dbReference type="SAM" id="MobiDB-lite"/>
    </source>
</evidence>
<evidence type="ECO:0000256" key="6">
    <source>
        <dbReference type="ARBA" id="ARBA00022806"/>
    </source>
</evidence>
<proteinExistence type="inferred from homology"/>
<evidence type="ECO:0000256" key="10">
    <source>
        <dbReference type="ARBA" id="ARBA00047984"/>
    </source>
</evidence>
<keyword evidence="8" id="KW-0694">RNA-binding</keyword>
<dbReference type="Pfam" id="PF08147">
    <property type="entry name" value="DBP10CT"/>
    <property type="match status" value="1"/>
</dbReference>
<dbReference type="GO" id="GO:0005524">
    <property type="term" value="F:ATP binding"/>
    <property type="evidence" value="ECO:0007669"/>
    <property type="project" value="UniProtKB-KW"/>
</dbReference>
<keyword evidence="6 12" id="KW-0347">Helicase</keyword>
<feature type="region of interest" description="Disordered" evidence="13">
    <location>
        <begin position="701"/>
        <end position="777"/>
    </location>
</feature>
<feature type="compositionally biased region" description="Acidic residues" evidence="13">
    <location>
        <begin position="701"/>
        <end position="712"/>
    </location>
</feature>
<name>A0A2J7PF04_9NEOP</name>
<comment type="subcellular location">
    <subcellularLocation>
        <location evidence="1">Nucleus</location>
        <location evidence="1">Nucleolus</location>
    </subcellularLocation>
</comment>
<evidence type="ECO:0000256" key="9">
    <source>
        <dbReference type="ARBA" id="ARBA00023242"/>
    </source>
</evidence>
<dbReference type="GO" id="GO:0005829">
    <property type="term" value="C:cytosol"/>
    <property type="evidence" value="ECO:0007669"/>
    <property type="project" value="TreeGrafter"/>
</dbReference>
<keyword evidence="5 12" id="KW-0378">Hydrolase</keyword>
<evidence type="ECO:0000313" key="18">
    <source>
        <dbReference type="Proteomes" id="UP000235965"/>
    </source>
</evidence>
<dbReference type="SMART" id="SM00487">
    <property type="entry name" value="DEXDc"/>
    <property type="match status" value="1"/>
</dbReference>
<dbReference type="PANTHER" id="PTHR47959:SF8">
    <property type="entry name" value="RNA HELICASE"/>
    <property type="match status" value="1"/>
</dbReference>
<dbReference type="CDD" id="cd17959">
    <property type="entry name" value="DEADc_DDX54"/>
    <property type="match status" value="1"/>
</dbReference>
<dbReference type="OrthoDB" id="10261375at2759"/>
<accession>A0A2J7PF04</accession>
<dbReference type="PROSITE" id="PS51195">
    <property type="entry name" value="Q_MOTIF"/>
    <property type="match status" value="1"/>
</dbReference>
<dbReference type="PROSITE" id="PS51194">
    <property type="entry name" value="HELICASE_CTER"/>
    <property type="match status" value="1"/>
</dbReference>
<dbReference type="InterPro" id="IPR033517">
    <property type="entry name" value="DDX54/DBP10_DEAD-box_helicase"/>
</dbReference>
<feature type="compositionally biased region" description="Basic and acidic residues" evidence="13">
    <location>
        <begin position="737"/>
        <end position="761"/>
    </location>
</feature>
<evidence type="ECO:0000256" key="4">
    <source>
        <dbReference type="ARBA" id="ARBA00022741"/>
    </source>
</evidence>
<dbReference type="SMART" id="SM00490">
    <property type="entry name" value="HELICc"/>
    <property type="match status" value="1"/>
</dbReference>
<dbReference type="PROSITE" id="PS51192">
    <property type="entry name" value="HELICASE_ATP_BIND_1"/>
    <property type="match status" value="1"/>
</dbReference>
<dbReference type="GO" id="GO:0010468">
    <property type="term" value="P:regulation of gene expression"/>
    <property type="evidence" value="ECO:0007669"/>
    <property type="project" value="UniProtKB-ARBA"/>
</dbReference>
<reference evidence="17 18" key="1">
    <citation type="submission" date="2017-12" db="EMBL/GenBank/DDBJ databases">
        <title>Hemimetabolous genomes reveal molecular basis of termite eusociality.</title>
        <authorList>
            <person name="Harrison M.C."/>
            <person name="Jongepier E."/>
            <person name="Robertson H.M."/>
            <person name="Arning N."/>
            <person name="Bitard-Feildel T."/>
            <person name="Chao H."/>
            <person name="Childers C.P."/>
            <person name="Dinh H."/>
            <person name="Doddapaneni H."/>
            <person name="Dugan S."/>
            <person name="Gowin J."/>
            <person name="Greiner C."/>
            <person name="Han Y."/>
            <person name="Hu H."/>
            <person name="Hughes D.S.T."/>
            <person name="Huylmans A.-K."/>
            <person name="Kemena C."/>
            <person name="Kremer L.P.M."/>
            <person name="Lee S.L."/>
            <person name="Lopez-Ezquerra A."/>
            <person name="Mallet L."/>
            <person name="Monroy-Kuhn J.M."/>
            <person name="Moser A."/>
            <person name="Murali S.C."/>
            <person name="Muzny D.M."/>
            <person name="Otani S."/>
            <person name="Piulachs M.-D."/>
            <person name="Poelchau M."/>
            <person name="Qu J."/>
            <person name="Schaub F."/>
            <person name="Wada-Katsumata A."/>
            <person name="Worley K.C."/>
            <person name="Xie Q."/>
            <person name="Ylla G."/>
            <person name="Poulsen M."/>
            <person name="Gibbs R.A."/>
            <person name="Schal C."/>
            <person name="Richards S."/>
            <person name="Belles X."/>
            <person name="Korb J."/>
            <person name="Bornberg-Bauer E."/>
        </authorList>
    </citation>
    <scope>NUCLEOTIDE SEQUENCE [LARGE SCALE GENOMIC DNA]</scope>
    <source>
        <tissue evidence="17">Whole body</tissue>
    </source>
</reference>
<feature type="domain" description="DEAD-box RNA helicase Q" evidence="16">
    <location>
        <begin position="32"/>
        <end position="60"/>
    </location>
</feature>
<comment type="caution">
    <text evidence="17">The sequence shown here is derived from an EMBL/GenBank/DDBJ whole genome shotgun (WGS) entry which is preliminary data.</text>
</comment>
<evidence type="ECO:0000256" key="7">
    <source>
        <dbReference type="ARBA" id="ARBA00022840"/>
    </source>
</evidence>
<dbReference type="GO" id="GO:0003724">
    <property type="term" value="F:RNA helicase activity"/>
    <property type="evidence" value="ECO:0007669"/>
    <property type="project" value="UniProtKB-EC"/>
</dbReference>
<feature type="domain" description="Helicase C-terminal" evidence="15">
    <location>
        <begin position="246"/>
        <end position="408"/>
    </location>
</feature>
<dbReference type="EMBL" id="NEVH01026086">
    <property type="protein sequence ID" value="PNF14916.1"/>
    <property type="molecule type" value="Genomic_DNA"/>
</dbReference>
<keyword evidence="9" id="KW-0539">Nucleus</keyword>
<dbReference type="PANTHER" id="PTHR47959">
    <property type="entry name" value="ATP-DEPENDENT RNA HELICASE RHLE-RELATED"/>
    <property type="match status" value="1"/>
</dbReference>
<dbReference type="InterPro" id="IPR012541">
    <property type="entry name" value="DBP10_C"/>
</dbReference>
<evidence type="ECO:0000256" key="3">
    <source>
        <dbReference type="ARBA" id="ARBA00012552"/>
    </source>
</evidence>
<dbReference type="InterPro" id="IPR027417">
    <property type="entry name" value="P-loop_NTPase"/>
</dbReference>
<dbReference type="GO" id="GO:0005730">
    <property type="term" value="C:nucleolus"/>
    <property type="evidence" value="ECO:0007669"/>
    <property type="project" value="UniProtKB-SubCell"/>
</dbReference>
<evidence type="ECO:0000313" key="17">
    <source>
        <dbReference type="EMBL" id="PNF14916.1"/>
    </source>
</evidence>
<keyword evidence="18" id="KW-1185">Reference proteome</keyword>
<feature type="short sequence motif" description="Q motif" evidence="11">
    <location>
        <begin position="32"/>
        <end position="60"/>
    </location>
</feature>
<dbReference type="InterPro" id="IPR014001">
    <property type="entry name" value="Helicase_ATP-bd"/>
</dbReference>
<evidence type="ECO:0000256" key="12">
    <source>
        <dbReference type="RuleBase" id="RU000492"/>
    </source>
</evidence>
<dbReference type="InParanoid" id="A0A2J7PF04"/>
<dbReference type="InterPro" id="IPR050079">
    <property type="entry name" value="DEAD_box_RNA_helicase"/>
</dbReference>
<dbReference type="AlphaFoldDB" id="A0A2J7PF04"/>
<dbReference type="PROSITE" id="PS00039">
    <property type="entry name" value="DEAD_ATP_HELICASE"/>
    <property type="match status" value="1"/>
</dbReference>
<evidence type="ECO:0000259" key="16">
    <source>
        <dbReference type="PROSITE" id="PS51195"/>
    </source>
</evidence>
<dbReference type="SMART" id="SM01123">
    <property type="entry name" value="DBP10CT"/>
    <property type="match status" value="1"/>
</dbReference>
<gene>
    <name evidence="17" type="ORF">B7P43_G04312</name>
</gene>